<proteinExistence type="predicted"/>
<reference evidence="1" key="1">
    <citation type="submission" date="2021-02" db="EMBL/GenBank/DDBJ databases">
        <authorList>
            <person name="Nowell W R."/>
        </authorList>
    </citation>
    <scope>NUCLEOTIDE SEQUENCE</scope>
</reference>
<dbReference type="Proteomes" id="UP000681720">
    <property type="component" value="Unassembled WGS sequence"/>
</dbReference>
<gene>
    <name evidence="1" type="ORF">GIL414_LOCUS12513</name>
</gene>
<accession>A0A8S2NW48</accession>
<organism evidence="1 2">
    <name type="scientific">Rotaria magnacalcarata</name>
    <dbReference type="NCBI Taxonomy" id="392030"/>
    <lineage>
        <taxon>Eukaryota</taxon>
        <taxon>Metazoa</taxon>
        <taxon>Spiralia</taxon>
        <taxon>Gnathifera</taxon>
        <taxon>Rotifera</taxon>
        <taxon>Eurotatoria</taxon>
        <taxon>Bdelloidea</taxon>
        <taxon>Philodinida</taxon>
        <taxon>Philodinidae</taxon>
        <taxon>Rotaria</taxon>
    </lineage>
</organism>
<protein>
    <submittedName>
        <fullName evidence="1">Uncharacterized protein</fullName>
    </submittedName>
</protein>
<comment type="caution">
    <text evidence="1">The sequence shown here is derived from an EMBL/GenBank/DDBJ whole genome shotgun (WGS) entry which is preliminary data.</text>
</comment>
<evidence type="ECO:0000313" key="1">
    <source>
        <dbReference type="EMBL" id="CAF4014693.1"/>
    </source>
</evidence>
<name>A0A8S2NW48_9BILA</name>
<dbReference type="EMBL" id="CAJOBJ010004892">
    <property type="protein sequence ID" value="CAF4014693.1"/>
    <property type="molecule type" value="Genomic_DNA"/>
</dbReference>
<evidence type="ECO:0000313" key="2">
    <source>
        <dbReference type="Proteomes" id="UP000681720"/>
    </source>
</evidence>
<dbReference type="AlphaFoldDB" id="A0A8S2NW48"/>
<sequence length="127" mass="14600">MNYDSDDLNVLKQKVGFRLNNGQYLIKPGILMDFDSFLQSLRMTNVNLPKATPIDCNNDNLTIAQDFLVKYPIIMSLIQYYSTEQLNPDDTGMSFLNSLMENIIQNLSRPKNSYKYSDLIKTFAVTL</sequence>